<evidence type="ECO:0000313" key="1">
    <source>
        <dbReference type="EMBL" id="GAG62090.1"/>
    </source>
</evidence>
<name>X0YZQ3_9ZZZZ</name>
<dbReference type="AlphaFoldDB" id="X0YZQ3"/>
<protein>
    <submittedName>
        <fullName evidence="1">Uncharacterized protein</fullName>
    </submittedName>
</protein>
<organism evidence="1">
    <name type="scientific">marine sediment metagenome</name>
    <dbReference type="NCBI Taxonomy" id="412755"/>
    <lineage>
        <taxon>unclassified sequences</taxon>
        <taxon>metagenomes</taxon>
        <taxon>ecological metagenomes</taxon>
    </lineage>
</organism>
<gene>
    <name evidence="1" type="ORF">S01H4_17484</name>
</gene>
<dbReference type="EMBL" id="BART01007706">
    <property type="protein sequence ID" value="GAG62090.1"/>
    <property type="molecule type" value="Genomic_DNA"/>
</dbReference>
<comment type="caution">
    <text evidence="1">The sequence shown here is derived from an EMBL/GenBank/DDBJ whole genome shotgun (WGS) entry which is preliminary data.</text>
</comment>
<sequence length="90" mass="10539">MQIARNVFLMNLNIMKKILDLIAFKTDKKSDDYKYYKQEIMEATYSNLKKLFRKLEEEKISEKCSCGANFRKGYKSCNLCGGSGFCNRKN</sequence>
<reference evidence="1" key="1">
    <citation type="journal article" date="2014" name="Front. Microbiol.">
        <title>High frequency of phylogenetically diverse reductive dehalogenase-homologous genes in deep subseafloor sedimentary metagenomes.</title>
        <authorList>
            <person name="Kawai M."/>
            <person name="Futagami T."/>
            <person name="Toyoda A."/>
            <person name="Takaki Y."/>
            <person name="Nishi S."/>
            <person name="Hori S."/>
            <person name="Arai W."/>
            <person name="Tsubouchi T."/>
            <person name="Morono Y."/>
            <person name="Uchiyama I."/>
            <person name="Ito T."/>
            <person name="Fujiyama A."/>
            <person name="Inagaki F."/>
            <person name="Takami H."/>
        </authorList>
    </citation>
    <scope>NUCLEOTIDE SEQUENCE</scope>
    <source>
        <strain evidence="1">Expedition CK06-06</strain>
    </source>
</reference>
<accession>X0YZQ3</accession>
<proteinExistence type="predicted"/>